<proteinExistence type="predicted"/>
<organism evidence="2 3">
    <name type="scientific">Methanocella arvoryzae (strain DSM 22066 / NBRC 105507 / MRE50)</name>
    <dbReference type="NCBI Taxonomy" id="351160"/>
    <lineage>
        <taxon>Archaea</taxon>
        <taxon>Methanobacteriati</taxon>
        <taxon>Methanobacteriota</taxon>
        <taxon>Stenosarchaea group</taxon>
        <taxon>Methanomicrobia</taxon>
        <taxon>Methanocellales</taxon>
        <taxon>Methanocellaceae</taxon>
        <taxon>Methanocella</taxon>
    </lineage>
</organism>
<protein>
    <submittedName>
        <fullName evidence="2">Uncharacterized protein</fullName>
    </submittedName>
</protein>
<reference evidence="2 3" key="1">
    <citation type="journal article" date="2006" name="Science">
        <title>Genome of rice cluster I archaea -- the key methane producers in the rice rhizosphere.</title>
        <authorList>
            <person name="Erkel C."/>
            <person name="Kube M."/>
            <person name="Reinhardt R."/>
            <person name="Liesack W."/>
        </authorList>
    </citation>
    <scope>NUCLEOTIDE SEQUENCE [LARGE SCALE GENOMIC DNA]</scope>
    <source>
        <strain evidence="3">DSM 22066 / NBRC 105507 / MRE50</strain>
    </source>
</reference>
<evidence type="ECO:0000313" key="3">
    <source>
        <dbReference type="Proteomes" id="UP000000663"/>
    </source>
</evidence>
<sequence length="73" mass="7810">MPSSPRANFHGTPRSQARQAQIDRPQSSMKNVFLGGLGPLAGLAAFSTNSMITASFSSSQLENFQDQIDTVPL</sequence>
<gene>
    <name evidence="2" type="ORF">RCIA154</name>
</gene>
<dbReference type="STRING" id="351160.RCIA154"/>
<feature type="compositionally biased region" description="Polar residues" evidence="1">
    <location>
        <begin position="13"/>
        <end position="26"/>
    </location>
</feature>
<accession>Q0W326</accession>
<dbReference type="KEGG" id="rci:RCIA154"/>
<keyword evidence="3" id="KW-1185">Reference proteome</keyword>
<dbReference type="Proteomes" id="UP000000663">
    <property type="component" value="Chromosome"/>
</dbReference>
<dbReference type="EMBL" id="AM114193">
    <property type="protein sequence ID" value="CAJ37217.1"/>
    <property type="molecule type" value="Genomic_DNA"/>
</dbReference>
<dbReference type="AlphaFoldDB" id="Q0W326"/>
<evidence type="ECO:0000256" key="1">
    <source>
        <dbReference type="SAM" id="MobiDB-lite"/>
    </source>
</evidence>
<evidence type="ECO:0000313" key="2">
    <source>
        <dbReference type="EMBL" id="CAJ37217.1"/>
    </source>
</evidence>
<feature type="region of interest" description="Disordered" evidence="1">
    <location>
        <begin position="1"/>
        <end position="26"/>
    </location>
</feature>
<name>Q0W326_METAR</name>